<dbReference type="Pfam" id="PF00482">
    <property type="entry name" value="T2SSF"/>
    <property type="match status" value="1"/>
</dbReference>
<dbReference type="GO" id="GO:0005886">
    <property type="term" value="C:plasma membrane"/>
    <property type="evidence" value="ECO:0007669"/>
    <property type="project" value="UniProtKB-SubCell"/>
</dbReference>
<name>A0A518G3Y4_9BACT</name>
<feature type="transmembrane region" description="Helical" evidence="6">
    <location>
        <begin position="264"/>
        <end position="281"/>
    </location>
</feature>
<dbReference type="InterPro" id="IPR018076">
    <property type="entry name" value="T2SS_GspF_dom"/>
</dbReference>
<keyword evidence="2" id="KW-1003">Cell membrane</keyword>
<evidence type="ECO:0000313" key="9">
    <source>
        <dbReference type="Proteomes" id="UP000318017"/>
    </source>
</evidence>
<evidence type="ECO:0000259" key="7">
    <source>
        <dbReference type="Pfam" id="PF00482"/>
    </source>
</evidence>
<feature type="transmembrane region" description="Helical" evidence="6">
    <location>
        <begin position="119"/>
        <end position="137"/>
    </location>
</feature>
<dbReference type="KEGG" id="ahel:Q31a_16000"/>
<dbReference type="PANTHER" id="PTHR35007:SF1">
    <property type="entry name" value="PILUS ASSEMBLY PROTEIN"/>
    <property type="match status" value="1"/>
</dbReference>
<evidence type="ECO:0000256" key="5">
    <source>
        <dbReference type="ARBA" id="ARBA00023136"/>
    </source>
</evidence>
<protein>
    <submittedName>
        <fullName evidence="8">Bacterial type II secretion system protein F domain protein</fullName>
    </submittedName>
</protein>
<dbReference type="Proteomes" id="UP000318017">
    <property type="component" value="Chromosome"/>
</dbReference>
<gene>
    <name evidence="8" type="ORF">Q31a_16000</name>
</gene>
<reference evidence="8 9" key="1">
    <citation type="submission" date="2019-02" db="EMBL/GenBank/DDBJ databases">
        <title>Deep-cultivation of Planctomycetes and their phenomic and genomic characterization uncovers novel biology.</title>
        <authorList>
            <person name="Wiegand S."/>
            <person name="Jogler M."/>
            <person name="Boedeker C."/>
            <person name="Pinto D."/>
            <person name="Vollmers J."/>
            <person name="Rivas-Marin E."/>
            <person name="Kohn T."/>
            <person name="Peeters S.H."/>
            <person name="Heuer A."/>
            <person name="Rast P."/>
            <person name="Oberbeckmann S."/>
            <person name="Bunk B."/>
            <person name="Jeske O."/>
            <person name="Meyerdierks A."/>
            <person name="Storesund J.E."/>
            <person name="Kallscheuer N."/>
            <person name="Luecker S."/>
            <person name="Lage O.M."/>
            <person name="Pohl T."/>
            <person name="Merkel B.J."/>
            <person name="Hornburger P."/>
            <person name="Mueller R.-W."/>
            <person name="Bruemmer F."/>
            <person name="Labrenz M."/>
            <person name="Spormann A.M."/>
            <person name="Op den Camp H."/>
            <person name="Overmann J."/>
            <person name="Amann R."/>
            <person name="Jetten M.S.M."/>
            <person name="Mascher T."/>
            <person name="Medema M.H."/>
            <person name="Devos D.P."/>
            <person name="Kaster A.-K."/>
            <person name="Ovreas L."/>
            <person name="Rohde M."/>
            <person name="Galperin M.Y."/>
            <person name="Jogler C."/>
        </authorList>
    </citation>
    <scope>NUCLEOTIDE SEQUENCE [LARGE SCALE GENOMIC DNA]</scope>
    <source>
        <strain evidence="8 9">Q31a</strain>
    </source>
</reference>
<proteinExistence type="predicted"/>
<organism evidence="8 9">
    <name type="scientific">Aureliella helgolandensis</name>
    <dbReference type="NCBI Taxonomy" id="2527968"/>
    <lineage>
        <taxon>Bacteria</taxon>
        <taxon>Pseudomonadati</taxon>
        <taxon>Planctomycetota</taxon>
        <taxon>Planctomycetia</taxon>
        <taxon>Pirellulales</taxon>
        <taxon>Pirellulaceae</taxon>
        <taxon>Aureliella</taxon>
    </lineage>
</organism>
<dbReference type="OrthoDB" id="9803381at2"/>
<evidence type="ECO:0000256" key="4">
    <source>
        <dbReference type="ARBA" id="ARBA00022989"/>
    </source>
</evidence>
<comment type="subcellular location">
    <subcellularLocation>
        <location evidence="1">Cell membrane</location>
        <topology evidence="1">Multi-pass membrane protein</topology>
    </subcellularLocation>
</comment>
<dbReference type="AlphaFoldDB" id="A0A518G3Y4"/>
<dbReference type="EMBL" id="CP036298">
    <property type="protein sequence ID" value="QDV23302.1"/>
    <property type="molecule type" value="Genomic_DNA"/>
</dbReference>
<keyword evidence="9" id="KW-1185">Reference proteome</keyword>
<feature type="transmembrane region" description="Helical" evidence="6">
    <location>
        <begin position="6"/>
        <end position="29"/>
    </location>
</feature>
<keyword evidence="5 6" id="KW-0472">Membrane</keyword>
<feature type="transmembrane region" description="Helical" evidence="6">
    <location>
        <begin position="293"/>
        <end position="314"/>
    </location>
</feature>
<evidence type="ECO:0000256" key="2">
    <source>
        <dbReference type="ARBA" id="ARBA00022475"/>
    </source>
</evidence>
<keyword evidence="4 6" id="KW-1133">Transmembrane helix</keyword>
<evidence type="ECO:0000256" key="3">
    <source>
        <dbReference type="ARBA" id="ARBA00022692"/>
    </source>
</evidence>
<dbReference type="RefSeq" id="WP_145076127.1">
    <property type="nucleotide sequence ID" value="NZ_CP036298.1"/>
</dbReference>
<dbReference type="PANTHER" id="PTHR35007">
    <property type="entry name" value="INTEGRAL MEMBRANE PROTEIN-RELATED"/>
    <property type="match status" value="1"/>
</dbReference>
<sequence>MTGSVTSAAVFACVVFGILCVGSFAYDLVYRRRWVTSERLRRKFQPQGPSAFAASEETLQRDQFILQAVMNRLNSTGNLATLITKSGVRIQVTQLLGICLLAGLLAACLGVVLSGDLLISMAISIAASILPIFYLMFKVKQRRTKLRKQLPDAFELISRALRAAQSVPTAFHTVATEFPAPISEEFAYCSEQQHLGVPFATALRDLANRTGLIEMRIFSTALILNHQLGGNLAEVNNRLAVAMRKREMFNARVRAITGEGRMQANVLTALPILAFIGVYFVEPNYLAVLLDRPYLLMGMATSQIIGTLMIRQIVNVRF</sequence>
<keyword evidence="3 6" id="KW-0812">Transmembrane</keyword>
<accession>A0A518G3Y4</accession>
<evidence type="ECO:0000256" key="6">
    <source>
        <dbReference type="SAM" id="Phobius"/>
    </source>
</evidence>
<feature type="domain" description="Type II secretion system protein GspF" evidence="7">
    <location>
        <begin position="155"/>
        <end position="277"/>
    </location>
</feature>
<evidence type="ECO:0000313" key="8">
    <source>
        <dbReference type="EMBL" id="QDV23302.1"/>
    </source>
</evidence>
<evidence type="ECO:0000256" key="1">
    <source>
        <dbReference type="ARBA" id="ARBA00004651"/>
    </source>
</evidence>
<feature type="transmembrane region" description="Helical" evidence="6">
    <location>
        <begin position="95"/>
        <end position="113"/>
    </location>
</feature>